<organism evidence="2 4">
    <name type="scientific">Methylobacterium oxalidis</name>
    <dbReference type="NCBI Taxonomy" id="944322"/>
    <lineage>
        <taxon>Bacteria</taxon>
        <taxon>Pseudomonadati</taxon>
        <taxon>Pseudomonadota</taxon>
        <taxon>Alphaproteobacteria</taxon>
        <taxon>Hyphomicrobiales</taxon>
        <taxon>Methylobacteriaceae</taxon>
        <taxon>Methylobacterium</taxon>
    </lineage>
</organism>
<reference evidence="5" key="2">
    <citation type="journal article" date="2019" name="Int. J. Syst. Evol. Microbiol.">
        <title>The Global Catalogue of Microorganisms (GCM) 10K type strain sequencing project: providing services to taxonomists for standard genome sequencing and annotation.</title>
        <authorList>
            <consortium name="The Broad Institute Genomics Platform"/>
            <consortium name="The Broad Institute Genome Sequencing Center for Infectious Disease"/>
            <person name="Wu L."/>
            <person name="Ma J."/>
        </authorList>
    </citation>
    <scope>NUCLEOTIDE SEQUENCE [LARGE SCALE GENOMIC DNA]</scope>
    <source>
        <strain evidence="5">NBRC 107715</strain>
    </source>
</reference>
<proteinExistence type="predicted"/>
<dbReference type="AlphaFoldDB" id="A0A512J2U4"/>
<name>A0A512J2U4_9HYPH</name>
<evidence type="ECO:0000313" key="4">
    <source>
        <dbReference type="Proteomes" id="UP000321960"/>
    </source>
</evidence>
<gene>
    <name evidence="3" type="ORF">GCM10007888_55880</name>
    <name evidence="2" type="ORF">MOX02_23140</name>
</gene>
<feature type="transmembrane region" description="Helical" evidence="1">
    <location>
        <begin position="23"/>
        <end position="46"/>
    </location>
</feature>
<evidence type="ECO:0000313" key="2">
    <source>
        <dbReference type="EMBL" id="GEP04276.1"/>
    </source>
</evidence>
<reference evidence="3" key="4">
    <citation type="submission" date="2023-01" db="EMBL/GenBank/DDBJ databases">
        <title>Draft genome sequence of Methylobacterium oxalidis strain NBRC 107715.</title>
        <authorList>
            <person name="Sun Q."/>
            <person name="Mori K."/>
        </authorList>
    </citation>
    <scope>NUCLEOTIDE SEQUENCE</scope>
    <source>
        <strain evidence="3">NBRC 107715</strain>
    </source>
</reference>
<keyword evidence="1" id="KW-0812">Transmembrane</keyword>
<keyword evidence="1" id="KW-0472">Membrane</keyword>
<evidence type="ECO:0000313" key="5">
    <source>
        <dbReference type="Proteomes" id="UP001156856"/>
    </source>
</evidence>
<keyword evidence="1" id="KW-1133">Transmembrane helix</keyword>
<dbReference type="Proteomes" id="UP000321960">
    <property type="component" value="Unassembled WGS sequence"/>
</dbReference>
<reference evidence="3" key="1">
    <citation type="journal article" date="2014" name="Int. J. Syst. Evol. Microbiol.">
        <title>Complete genome of a new Firmicutes species belonging to the dominant human colonic microbiota ('Ruminococcus bicirculans') reveals two chromosomes and a selective capacity to utilize plant glucans.</title>
        <authorList>
            <consortium name="NISC Comparative Sequencing Program"/>
            <person name="Wegmann U."/>
            <person name="Louis P."/>
            <person name="Goesmann A."/>
            <person name="Henrissat B."/>
            <person name="Duncan S.H."/>
            <person name="Flint H.J."/>
        </authorList>
    </citation>
    <scope>NUCLEOTIDE SEQUENCE</scope>
    <source>
        <strain evidence="3">NBRC 107715</strain>
    </source>
</reference>
<dbReference type="EMBL" id="BSPK01000111">
    <property type="protein sequence ID" value="GLS67205.1"/>
    <property type="molecule type" value="Genomic_DNA"/>
</dbReference>
<reference evidence="2 4" key="3">
    <citation type="submission" date="2019-07" db="EMBL/GenBank/DDBJ databases">
        <title>Whole genome shotgun sequence of Methylobacterium oxalidis NBRC 107715.</title>
        <authorList>
            <person name="Hosoyama A."/>
            <person name="Uohara A."/>
            <person name="Ohji S."/>
            <person name="Ichikawa N."/>
        </authorList>
    </citation>
    <scope>NUCLEOTIDE SEQUENCE [LARGE SCALE GENOMIC DNA]</scope>
    <source>
        <strain evidence="2 4">NBRC 107715</strain>
    </source>
</reference>
<dbReference type="EMBL" id="BJZU01000043">
    <property type="protein sequence ID" value="GEP04276.1"/>
    <property type="molecule type" value="Genomic_DNA"/>
</dbReference>
<evidence type="ECO:0000256" key="1">
    <source>
        <dbReference type="SAM" id="Phobius"/>
    </source>
</evidence>
<evidence type="ECO:0000313" key="3">
    <source>
        <dbReference type="EMBL" id="GLS67205.1"/>
    </source>
</evidence>
<accession>A0A512J2U4</accession>
<comment type="caution">
    <text evidence="2">The sequence shown here is derived from an EMBL/GenBank/DDBJ whole genome shotgun (WGS) entry which is preliminary data.</text>
</comment>
<dbReference type="OrthoDB" id="8004431at2"/>
<sequence length="82" mass="9146">MPFWMPALSLGGLVCLMIIPAPGIWGVVIGALCLLTILVWAIAAVIDRMLEPVRRRLMAWRETRARKRRRAVHSGSGIARKV</sequence>
<protein>
    <submittedName>
        <fullName evidence="2">Uncharacterized protein</fullName>
    </submittedName>
</protein>
<keyword evidence="5" id="KW-1185">Reference proteome</keyword>
<dbReference type="Proteomes" id="UP001156856">
    <property type="component" value="Unassembled WGS sequence"/>
</dbReference>